<gene>
    <name evidence="9" type="ORF">UPYG_G00145250</name>
</gene>
<dbReference type="InterPro" id="IPR003877">
    <property type="entry name" value="SPRY_dom"/>
</dbReference>
<keyword evidence="5" id="KW-0175">Coiled coil</keyword>
<accession>A0ABD0WW54</accession>
<dbReference type="InterPro" id="IPR013320">
    <property type="entry name" value="ConA-like_dom_sf"/>
</dbReference>
<dbReference type="SMART" id="SM00504">
    <property type="entry name" value="Ubox"/>
    <property type="match status" value="1"/>
</dbReference>
<dbReference type="SMART" id="SM00336">
    <property type="entry name" value="BBOX"/>
    <property type="match status" value="1"/>
</dbReference>
<evidence type="ECO:0000256" key="1">
    <source>
        <dbReference type="ARBA" id="ARBA00022723"/>
    </source>
</evidence>
<dbReference type="InterPro" id="IPR001841">
    <property type="entry name" value="Znf_RING"/>
</dbReference>
<evidence type="ECO:0000256" key="3">
    <source>
        <dbReference type="ARBA" id="ARBA00022833"/>
    </source>
</evidence>
<dbReference type="InterPro" id="IPR017907">
    <property type="entry name" value="Znf_RING_CS"/>
</dbReference>
<name>A0ABD0WW54_UMBPY</name>
<protein>
    <recommendedName>
        <fullName evidence="11">Zinc-binding protein A33-like</fullName>
    </recommendedName>
</protein>
<dbReference type="PROSITE" id="PS50089">
    <property type="entry name" value="ZF_RING_2"/>
    <property type="match status" value="1"/>
</dbReference>
<dbReference type="Pfam" id="PF13445">
    <property type="entry name" value="zf-RING_UBOX"/>
    <property type="match status" value="1"/>
</dbReference>
<dbReference type="InterPro" id="IPR003613">
    <property type="entry name" value="Ubox_domain"/>
</dbReference>
<dbReference type="SUPFAM" id="SSF57850">
    <property type="entry name" value="RING/U-box"/>
    <property type="match status" value="1"/>
</dbReference>
<dbReference type="InterPro" id="IPR003879">
    <property type="entry name" value="Butyrophylin_SPRY"/>
</dbReference>
<evidence type="ECO:0000259" key="8">
    <source>
        <dbReference type="PROSITE" id="PS50188"/>
    </source>
</evidence>
<dbReference type="SMART" id="SM00184">
    <property type="entry name" value="RING"/>
    <property type="match status" value="1"/>
</dbReference>
<dbReference type="Pfam" id="PF13765">
    <property type="entry name" value="PRY"/>
    <property type="match status" value="1"/>
</dbReference>
<dbReference type="PRINTS" id="PR01407">
    <property type="entry name" value="BUTYPHLNCDUF"/>
</dbReference>
<evidence type="ECO:0000256" key="4">
    <source>
        <dbReference type="PROSITE-ProRule" id="PRU00024"/>
    </source>
</evidence>
<keyword evidence="1" id="KW-0479">Metal-binding</keyword>
<dbReference type="Gene3D" id="2.60.120.920">
    <property type="match status" value="1"/>
</dbReference>
<dbReference type="GO" id="GO:0008270">
    <property type="term" value="F:zinc ion binding"/>
    <property type="evidence" value="ECO:0007669"/>
    <property type="project" value="UniProtKB-KW"/>
</dbReference>
<dbReference type="PROSITE" id="PS50188">
    <property type="entry name" value="B302_SPRY"/>
    <property type="match status" value="1"/>
</dbReference>
<organism evidence="9 10">
    <name type="scientific">Umbra pygmaea</name>
    <name type="common">Eastern mudminnow</name>
    <dbReference type="NCBI Taxonomy" id="75934"/>
    <lineage>
        <taxon>Eukaryota</taxon>
        <taxon>Metazoa</taxon>
        <taxon>Chordata</taxon>
        <taxon>Craniata</taxon>
        <taxon>Vertebrata</taxon>
        <taxon>Euteleostomi</taxon>
        <taxon>Actinopterygii</taxon>
        <taxon>Neopterygii</taxon>
        <taxon>Teleostei</taxon>
        <taxon>Protacanthopterygii</taxon>
        <taxon>Esociformes</taxon>
        <taxon>Umbridae</taxon>
        <taxon>Umbra</taxon>
    </lineage>
</organism>
<comment type="caution">
    <text evidence="9">The sequence shown here is derived from an EMBL/GenBank/DDBJ whole genome shotgun (WGS) entry which is preliminary data.</text>
</comment>
<dbReference type="InterPro" id="IPR001870">
    <property type="entry name" value="B30.2/SPRY"/>
</dbReference>
<evidence type="ECO:0000256" key="5">
    <source>
        <dbReference type="SAM" id="Coils"/>
    </source>
</evidence>
<proteinExistence type="predicted"/>
<keyword evidence="10" id="KW-1185">Reference proteome</keyword>
<evidence type="ECO:0000313" key="9">
    <source>
        <dbReference type="EMBL" id="KAL0984685.1"/>
    </source>
</evidence>
<dbReference type="SUPFAM" id="SSF49899">
    <property type="entry name" value="Concanavalin A-like lectins/glucanases"/>
    <property type="match status" value="1"/>
</dbReference>
<dbReference type="PANTHER" id="PTHR24103">
    <property type="entry name" value="E3 UBIQUITIN-PROTEIN LIGASE TRIM"/>
    <property type="match status" value="1"/>
</dbReference>
<dbReference type="InterPro" id="IPR043136">
    <property type="entry name" value="B30.2/SPRY_sf"/>
</dbReference>
<evidence type="ECO:0000259" key="7">
    <source>
        <dbReference type="PROSITE" id="PS50119"/>
    </source>
</evidence>
<dbReference type="Pfam" id="PF00643">
    <property type="entry name" value="zf-B_box"/>
    <property type="match status" value="1"/>
</dbReference>
<evidence type="ECO:0000313" key="10">
    <source>
        <dbReference type="Proteomes" id="UP001557470"/>
    </source>
</evidence>
<dbReference type="AlphaFoldDB" id="A0ABD0WW54"/>
<keyword evidence="3" id="KW-0862">Zinc</keyword>
<dbReference type="InterPro" id="IPR050143">
    <property type="entry name" value="TRIM/RBCC"/>
</dbReference>
<feature type="domain" description="B30.2/SPRY" evidence="8">
    <location>
        <begin position="274"/>
        <end position="465"/>
    </location>
</feature>
<feature type="domain" description="B box-type" evidence="7">
    <location>
        <begin position="83"/>
        <end position="124"/>
    </location>
</feature>
<dbReference type="EMBL" id="JAGEUA010000004">
    <property type="protein sequence ID" value="KAL0984685.1"/>
    <property type="molecule type" value="Genomic_DNA"/>
</dbReference>
<dbReference type="InterPro" id="IPR013083">
    <property type="entry name" value="Znf_RING/FYVE/PHD"/>
</dbReference>
<dbReference type="SUPFAM" id="SSF57845">
    <property type="entry name" value="B-box zinc-binding domain"/>
    <property type="match status" value="1"/>
</dbReference>
<feature type="domain" description="RING-type" evidence="6">
    <location>
        <begin position="14"/>
        <end position="54"/>
    </location>
</feature>
<dbReference type="InterPro" id="IPR006574">
    <property type="entry name" value="PRY"/>
</dbReference>
<reference evidence="9 10" key="1">
    <citation type="submission" date="2024-06" db="EMBL/GenBank/DDBJ databases">
        <authorList>
            <person name="Pan Q."/>
            <person name="Wen M."/>
            <person name="Jouanno E."/>
            <person name="Zahm M."/>
            <person name="Klopp C."/>
            <person name="Cabau C."/>
            <person name="Louis A."/>
            <person name="Berthelot C."/>
            <person name="Parey E."/>
            <person name="Roest Crollius H."/>
            <person name="Montfort J."/>
            <person name="Robinson-Rechavi M."/>
            <person name="Bouchez O."/>
            <person name="Lampietro C."/>
            <person name="Lopez Roques C."/>
            <person name="Donnadieu C."/>
            <person name="Postlethwait J."/>
            <person name="Bobe J."/>
            <person name="Verreycken H."/>
            <person name="Guiguen Y."/>
        </authorList>
    </citation>
    <scope>NUCLEOTIDE SEQUENCE [LARGE SCALE GENOMIC DNA]</scope>
    <source>
        <strain evidence="9">Up_M1</strain>
        <tissue evidence="9">Testis</tissue>
    </source>
</reference>
<dbReference type="InterPro" id="IPR027370">
    <property type="entry name" value="Znf-RING_euk"/>
</dbReference>
<evidence type="ECO:0000259" key="6">
    <source>
        <dbReference type="PROSITE" id="PS50089"/>
    </source>
</evidence>
<sequence>MATSLSIVQEHLSCPICLDIFRNPVVLKCSHSFCEECLQKSWKDLEKLFCPMCKKECSSEEPSLSLALKSLCNSFQKGTENNQPENNCQLHGEKLKLFCFDDNQPICVVCHTSRKHKGHDCCPIEEAVPDLKSEIHSMLSMLKNKLENKNTAKMTHQSWAEYIKGQAQCAEKQIRTEFKKLHQFLEEEETARIAALREEVQQKEGDMRERAQALTRETTLLTETIEVINTEMDVDNTTFLQNYQATRNRAESMPPDTSDAENVSGVLVDMAKHVGSLKFKVWQKMLDFFGYIPVTMDPNTMSPKLTLTDDLCTVKYCEEKQNFPENPERFHYTGVLGSEGYSRGIHCWDVDVGDNDNWTIGVAKESIPRKMQVKMLPQNGLWVFRYVSGKYKAGTKPKVHIKDDERPQVIRVRLDCDKGELTFCDLIRNKTLYTFKDEFTEKVFPYFHTQNHICPLRLFGYQDPNNSI</sequence>
<dbReference type="CDD" id="cd12893">
    <property type="entry name" value="SPRY_PRY_TRIM35"/>
    <property type="match status" value="1"/>
</dbReference>
<keyword evidence="2 4" id="KW-0863">Zinc-finger</keyword>
<dbReference type="PROSITE" id="PS00518">
    <property type="entry name" value="ZF_RING_1"/>
    <property type="match status" value="1"/>
</dbReference>
<evidence type="ECO:0008006" key="11">
    <source>
        <dbReference type="Google" id="ProtNLM"/>
    </source>
</evidence>
<feature type="coiled-coil region" evidence="5">
    <location>
        <begin position="186"/>
        <end position="217"/>
    </location>
</feature>
<dbReference type="Pfam" id="PF00622">
    <property type="entry name" value="SPRY"/>
    <property type="match status" value="1"/>
</dbReference>
<dbReference type="SMART" id="SM00589">
    <property type="entry name" value="PRY"/>
    <property type="match status" value="1"/>
</dbReference>
<dbReference type="Gene3D" id="3.30.160.60">
    <property type="entry name" value="Classic Zinc Finger"/>
    <property type="match status" value="1"/>
</dbReference>
<dbReference type="PROSITE" id="PS50119">
    <property type="entry name" value="ZF_BBOX"/>
    <property type="match status" value="1"/>
</dbReference>
<dbReference type="Gene3D" id="3.30.40.10">
    <property type="entry name" value="Zinc/RING finger domain, C3HC4 (zinc finger)"/>
    <property type="match status" value="1"/>
</dbReference>
<dbReference type="Proteomes" id="UP001557470">
    <property type="component" value="Unassembled WGS sequence"/>
</dbReference>
<dbReference type="InterPro" id="IPR000315">
    <property type="entry name" value="Znf_B-box"/>
</dbReference>
<evidence type="ECO:0000256" key="2">
    <source>
        <dbReference type="ARBA" id="ARBA00022771"/>
    </source>
</evidence>
<dbReference type="SMART" id="SM00449">
    <property type="entry name" value="SPRY"/>
    <property type="match status" value="1"/>
</dbReference>